<feature type="binding site" evidence="8">
    <location>
        <position position="405"/>
    </location>
    <ligand>
        <name>[4Fe-4S] cluster</name>
        <dbReference type="ChEBI" id="CHEBI:49883"/>
        <label>2</label>
    </ligand>
</feature>
<keyword evidence="5 8" id="KW-0249">Electron transport</keyword>
<comment type="function">
    <text evidence="8">Part of a membrane-bound complex that couples electron transfer with translocation of ions across the membrane.</text>
</comment>
<dbReference type="InterPro" id="IPR037225">
    <property type="entry name" value="Nuo51_FMN-bd_sf"/>
</dbReference>
<protein>
    <recommendedName>
        <fullName evidence="8">Ion-translocating oxidoreductase complex subunit C</fullName>
        <ecNumber evidence="8">7.-.-.-</ecNumber>
    </recommendedName>
    <alternativeName>
        <fullName evidence="8">Rnf electron transport complex subunit C</fullName>
    </alternativeName>
</protein>
<dbReference type="PROSITE" id="PS00198">
    <property type="entry name" value="4FE4S_FER_1"/>
    <property type="match status" value="1"/>
</dbReference>
<dbReference type="PANTHER" id="PTHR43034:SF2">
    <property type="entry name" value="ION-TRANSLOCATING OXIDOREDUCTASE COMPLEX SUBUNIT C"/>
    <property type="match status" value="1"/>
</dbReference>
<feature type="binding site" evidence="8">
    <location>
        <position position="372"/>
    </location>
    <ligand>
        <name>[4Fe-4S] cluster</name>
        <dbReference type="ChEBI" id="CHEBI:49883"/>
        <label>1</label>
    </ligand>
</feature>
<dbReference type="EMBL" id="JAHLFV010000013">
    <property type="protein sequence ID" value="MBU3849054.1"/>
    <property type="molecule type" value="Genomic_DNA"/>
</dbReference>
<evidence type="ECO:0000256" key="1">
    <source>
        <dbReference type="ARBA" id="ARBA00022448"/>
    </source>
</evidence>
<dbReference type="Pfam" id="PF13375">
    <property type="entry name" value="RnfC_N"/>
    <property type="match status" value="1"/>
</dbReference>
<comment type="caution">
    <text evidence="10">The sequence shown here is derived from an EMBL/GenBank/DDBJ whole genome shotgun (WGS) entry which is preliminary data.</text>
</comment>
<evidence type="ECO:0000256" key="4">
    <source>
        <dbReference type="ARBA" id="ARBA00022737"/>
    </source>
</evidence>
<dbReference type="Pfam" id="PF13237">
    <property type="entry name" value="Fer4_10"/>
    <property type="match status" value="1"/>
</dbReference>
<dbReference type="Gene3D" id="3.30.70.20">
    <property type="match status" value="1"/>
</dbReference>
<dbReference type="Pfam" id="PF01512">
    <property type="entry name" value="Complex1_51K"/>
    <property type="match status" value="1"/>
</dbReference>
<feature type="binding site" evidence="8">
    <location>
        <position position="411"/>
    </location>
    <ligand>
        <name>[4Fe-4S] cluster</name>
        <dbReference type="ChEBI" id="CHEBI:49883"/>
        <label>2</label>
    </ligand>
</feature>
<dbReference type="HAMAP" id="MF_00461">
    <property type="entry name" value="RsxC_RnfC"/>
    <property type="match status" value="1"/>
</dbReference>
<proteinExistence type="inferred from homology"/>
<keyword evidence="8" id="KW-1278">Translocase</keyword>
<dbReference type="AlphaFoldDB" id="A0A9E2KZL5"/>
<dbReference type="GO" id="GO:0051539">
    <property type="term" value="F:4 iron, 4 sulfur cluster binding"/>
    <property type="evidence" value="ECO:0007669"/>
    <property type="project" value="UniProtKB-KW"/>
</dbReference>
<feature type="binding site" evidence="8">
    <location>
        <position position="376"/>
    </location>
    <ligand>
        <name>[4Fe-4S] cluster</name>
        <dbReference type="ChEBI" id="CHEBI:49883"/>
        <label>2</label>
    </ligand>
</feature>
<dbReference type="InterPro" id="IPR017900">
    <property type="entry name" value="4Fe4S_Fe_S_CS"/>
</dbReference>
<keyword evidence="3 8" id="KW-0479">Metal-binding</keyword>
<comment type="subcellular location">
    <subcellularLocation>
        <location evidence="8">Cell membrane</location>
        <topology evidence="8">Peripheral membrane protein</topology>
    </subcellularLocation>
</comment>
<dbReference type="Gene3D" id="3.40.50.11540">
    <property type="entry name" value="NADH-ubiquinone oxidoreductase 51kDa subunit"/>
    <property type="match status" value="1"/>
</dbReference>
<comment type="cofactor">
    <cofactor evidence="8">
        <name>[4Fe-4S] cluster</name>
        <dbReference type="ChEBI" id="CHEBI:49883"/>
    </cofactor>
    <text evidence="8">Binds 2 [4Fe-4S] clusters per subunit.</text>
</comment>
<feature type="binding site" evidence="8">
    <location>
        <position position="415"/>
    </location>
    <ligand>
        <name>[4Fe-4S] cluster</name>
        <dbReference type="ChEBI" id="CHEBI:49883"/>
        <label>1</label>
    </ligand>
</feature>
<comment type="similarity">
    <text evidence="8">Belongs to the 4Fe4S bacterial-type ferredoxin family. RnfC subfamily.</text>
</comment>
<keyword evidence="4 8" id="KW-0677">Repeat</keyword>
<feature type="domain" description="4Fe-4S ferredoxin-type" evidence="9">
    <location>
        <begin position="396"/>
        <end position="425"/>
    </location>
</feature>
<evidence type="ECO:0000256" key="7">
    <source>
        <dbReference type="ARBA" id="ARBA00023014"/>
    </source>
</evidence>
<sequence>MKTYTFKGGIHPSEFKELTQDKSIQYVIPSSKTVCIPITQGGAPNEPLVAVGDSVARGQKIAAGNSPMAVPVHASIAGTVKKIESRIVAGNTEVPCIIIQGDDSARTEYLSVLDPFQCSVEESLTRLKEAGIVGMGGAGFPTNVKYKIPAGKTAEYVVANASECEPYLTIDAHLMEEESSKFVDGLSIAMKIIGAPKGIIVLESNKKHLVPILQKAVENNIHGASIAIKLCKTKYPQGSEKTIVKAVLKREIPAKGLPIDVGCVISNVATLCAISEAFREGKPLIDRPLTVSGQGCTEPKNLRVPVGTMVNEITDGIVSPETVKILSGGPMMGASMADTNFPVEKRTSGITFLTAKEAALAEEDPCIGCGTCIDHCPCNLSPVLMVRSMKADNYKEAQRYGLMDCIECGACSYVCPSHIPLTQRFRVGKAVVRTELAKQKAASTGGKA</sequence>
<keyword evidence="1 8" id="KW-0813">Transport</keyword>
<dbReference type="SUPFAM" id="SSF46548">
    <property type="entry name" value="alpha-helical ferredoxin"/>
    <property type="match status" value="1"/>
</dbReference>
<dbReference type="SUPFAM" id="SSF142019">
    <property type="entry name" value="Nqo1 FMN-binding domain-like"/>
    <property type="match status" value="1"/>
</dbReference>
<feature type="binding site" evidence="8">
    <location>
        <position position="366"/>
    </location>
    <ligand>
        <name>[4Fe-4S] cluster</name>
        <dbReference type="ChEBI" id="CHEBI:49883"/>
        <label>1</label>
    </ligand>
</feature>
<feature type="domain" description="4Fe-4S ferredoxin-type" evidence="9">
    <location>
        <begin position="357"/>
        <end position="386"/>
    </location>
</feature>
<accession>A0A9E2KZL5</accession>
<dbReference type="GO" id="GO:0005886">
    <property type="term" value="C:plasma membrane"/>
    <property type="evidence" value="ECO:0007669"/>
    <property type="project" value="UniProtKB-SubCell"/>
</dbReference>
<dbReference type="InterPro" id="IPR017896">
    <property type="entry name" value="4Fe4S_Fe-S-bd"/>
</dbReference>
<keyword evidence="8" id="KW-0472">Membrane</keyword>
<feature type="binding site" evidence="8">
    <location>
        <position position="408"/>
    </location>
    <ligand>
        <name>[4Fe-4S] cluster</name>
        <dbReference type="ChEBI" id="CHEBI:49883"/>
        <label>2</label>
    </ligand>
</feature>
<evidence type="ECO:0000256" key="2">
    <source>
        <dbReference type="ARBA" id="ARBA00022485"/>
    </source>
</evidence>
<dbReference type="PROSITE" id="PS51379">
    <property type="entry name" value="4FE4S_FER_2"/>
    <property type="match status" value="2"/>
</dbReference>
<evidence type="ECO:0000256" key="5">
    <source>
        <dbReference type="ARBA" id="ARBA00022982"/>
    </source>
</evidence>
<feature type="binding site" evidence="8">
    <location>
        <position position="369"/>
    </location>
    <ligand>
        <name>[4Fe-4S] cluster</name>
        <dbReference type="ChEBI" id="CHEBI:49883"/>
        <label>1</label>
    </ligand>
</feature>
<dbReference type="PANTHER" id="PTHR43034">
    <property type="entry name" value="ION-TRANSLOCATING OXIDOREDUCTASE COMPLEX SUBUNIT C"/>
    <property type="match status" value="1"/>
</dbReference>
<gene>
    <name evidence="10" type="primary">rsxC</name>
    <name evidence="8" type="synonym">rnfC</name>
    <name evidence="10" type="ORF">IAA16_00635</name>
</gene>
<keyword evidence="7 8" id="KW-0411">Iron-sulfur</keyword>
<dbReference type="NCBIfam" id="TIGR01945">
    <property type="entry name" value="rnfC"/>
    <property type="match status" value="1"/>
</dbReference>
<name>A0A9E2KZL5_9SPIR</name>
<evidence type="ECO:0000313" key="10">
    <source>
        <dbReference type="EMBL" id="MBU3849054.1"/>
    </source>
</evidence>
<evidence type="ECO:0000313" key="11">
    <source>
        <dbReference type="Proteomes" id="UP000823914"/>
    </source>
</evidence>
<comment type="subunit">
    <text evidence="8">The complex is composed of six subunits: RnfA, RnfB, RnfC, RnfD, RnfE and RnfG.</text>
</comment>
<dbReference type="GO" id="GO:0046872">
    <property type="term" value="F:metal ion binding"/>
    <property type="evidence" value="ECO:0007669"/>
    <property type="project" value="UniProtKB-KW"/>
</dbReference>
<dbReference type="InterPro" id="IPR026902">
    <property type="entry name" value="RnfC_N"/>
</dbReference>
<dbReference type="NCBIfam" id="NF003454">
    <property type="entry name" value="PRK05035.1"/>
    <property type="match status" value="1"/>
</dbReference>
<dbReference type="Proteomes" id="UP000823914">
    <property type="component" value="Unassembled WGS sequence"/>
</dbReference>
<keyword evidence="2 8" id="KW-0004">4Fe-4S</keyword>
<reference evidence="10" key="1">
    <citation type="journal article" date="2021" name="PeerJ">
        <title>Extensive microbial diversity within the chicken gut microbiome revealed by metagenomics and culture.</title>
        <authorList>
            <person name="Gilroy R."/>
            <person name="Ravi A."/>
            <person name="Getino M."/>
            <person name="Pursley I."/>
            <person name="Horton D.L."/>
            <person name="Alikhan N.F."/>
            <person name="Baker D."/>
            <person name="Gharbi K."/>
            <person name="Hall N."/>
            <person name="Watson M."/>
            <person name="Adriaenssens E.M."/>
            <person name="Foster-Nyarko E."/>
            <person name="Jarju S."/>
            <person name="Secka A."/>
            <person name="Antonio M."/>
            <person name="Oren A."/>
            <person name="Chaudhuri R.R."/>
            <person name="La Ragione R."/>
            <person name="Hildebrand F."/>
            <person name="Pallen M.J."/>
        </authorList>
    </citation>
    <scope>NUCLEOTIDE SEQUENCE</scope>
    <source>
        <strain evidence="10">Gambia15-2214</strain>
    </source>
</reference>
<evidence type="ECO:0000259" key="9">
    <source>
        <dbReference type="PROSITE" id="PS51379"/>
    </source>
</evidence>
<evidence type="ECO:0000256" key="6">
    <source>
        <dbReference type="ARBA" id="ARBA00023004"/>
    </source>
</evidence>
<dbReference type="GO" id="GO:0009055">
    <property type="term" value="F:electron transfer activity"/>
    <property type="evidence" value="ECO:0007669"/>
    <property type="project" value="InterPro"/>
</dbReference>
<evidence type="ECO:0000256" key="3">
    <source>
        <dbReference type="ARBA" id="ARBA00022723"/>
    </source>
</evidence>
<dbReference type="GO" id="GO:0022900">
    <property type="term" value="P:electron transport chain"/>
    <property type="evidence" value="ECO:0007669"/>
    <property type="project" value="UniProtKB-UniRule"/>
</dbReference>
<dbReference type="EC" id="7.-.-.-" evidence="8"/>
<keyword evidence="6 8" id="KW-0408">Iron</keyword>
<keyword evidence="8" id="KW-1003">Cell membrane</keyword>
<dbReference type="InterPro" id="IPR011538">
    <property type="entry name" value="Nuo51_FMN-bd"/>
</dbReference>
<dbReference type="InterPro" id="IPR010208">
    <property type="entry name" value="Ion_transpt_RnfC/RsxC"/>
</dbReference>
<organism evidence="10 11">
    <name type="scientific">Candidatus Treponema excrementipullorum</name>
    <dbReference type="NCBI Taxonomy" id="2838768"/>
    <lineage>
        <taxon>Bacteria</taxon>
        <taxon>Pseudomonadati</taxon>
        <taxon>Spirochaetota</taxon>
        <taxon>Spirochaetia</taxon>
        <taxon>Spirochaetales</taxon>
        <taxon>Treponemataceae</taxon>
        <taxon>Treponema</taxon>
    </lineage>
</organism>
<evidence type="ECO:0000256" key="8">
    <source>
        <dbReference type="HAMAP-Rule" id="MF_00461"/>
    </source>
</evidence>
<reference evidence="10" key="2">
    <citation type="submission" date="2021-04" db="EMBL/GenBank/DDBJ databases">
        <authorList>
            <person name="Gilroy R."/>
        </authorList>
    </citation>
    <scope>NUCLEOTIDE SEQUENCE</scope>
    <source>
        <strain evidence="10">Gambia15-2214</strain>
    </source>
</reference>